<dbReference type="OrthoDB" id="4966929at2"/>
<reference evidence="2 3" key="1">
    <citation type="submission" date="2015-10" db="EMBL/GenBank/DDBJ databases">
        <title>Draft genome sequence of Streptomyces bungoensis DSM 41781, type strain for the species Streptomyces bungoensis.</title>
        <authorList>
            <person name="Ruckert C."/>
            <person name="Winkler A."/>
            <person name="Kalinowski J."/>
            <person name="Kampfer P."/>
            <person name="Glaeser S."/>
        </authorList>
    </citation>
    <scope>NUCLEOTIDE SEQUENCE [LARGE SCALE GENOMIC DNA]</scope>
    <source>
        <strain evidence="2 3">DSM 41781</strain>
    </source>
</reference>
<dbReference type="AlphaFoldDB" id="A0A124I5C0"/>
<feature type="compositionally biased region" description="Acidic residues" evidence="1">
    <location>
        <begin position="88"/>
        <end position="147"/>
    </location>
</feature>
<comment type="caution">
    <text evidence="2">The sequence shown here is derived from an EMBL/GenBank/DDBJ whole genome shotgun (WGS) entry which is preliminary data.</text>
</comment>
<sequence>MRSSTAALAAAVAAGYVMGRTKKTKLAVALGTCLAGARGSGGPHPSPLQDTVDRLRGELLTAGQAAVLAADRWLTGVADRRNADLYDEDAYEDDAYEDDYEDDYDAAYEDDDYEDDANEDAAYEYGEGDPVEDAYADVYADDADDDPRDAASDHERVLRRR</sequence>
<evidence type="ECO:0000256" key="1">
    <source>
        <dbReference type="SAM" id="MobiDB-lite"/>
    </source>
</evidence>
<keyword evidence="3" id="KW-1185">Reference proteome</keyword>
<proteinExistence type="predicted"/>
<dbReference type="Proteomes" id="UP000053024">
    <property type="component" value="Unassembled WGS sequence"/>
</dbReference>
<dbReference type="RefSeq" id="WP_061916994.1">
    <property type="nucleotide sequence ID" value="NZ_KQ948852.1"/>
</dbReference>
<gene>
    <name evidence="2" type="ORF">AQJ66_04680</name>
</gene>
<accession>A0A124I5C0</accession>
<feature type="region of interest" description="Disordered" evidence="1">
    <location>
        <begin position="88"/>
        <end position="161"/>
    </location>
</feature>
<organism evidence="2 3">
    <name type="scientific">Streptomyces bungoensis</name>
    <dbReference type="NCBI Taxonomy" id="285568"/>
    <lineage>
        <taxon>Bacteria</taxon>
        <taxon>Bacillati</taxon>
        <taxon>Actinomycetota</taxon>
        <taxon>Actinomycetes</taxon>
        <taxon>Kitasatosporales</taxon>
        <taxon>Streptomycetaceae</taxon>
        <taxon>Streptomyces</taxon>
    </lineage>
</organism>
<protein>
    <recommendedName>
        <fullName evidence="4">DNA primase</fullName>
    </recommendedName>
</protein>
<feature type="compositionally biased region" description="Basic and acidic residues" evidence="1">
    <location>
        <begin position="148"/>
        <end position="161"/>
    </location>
</feature>
<evidence type="ECO:0000313" key="3">
    <source>
        <dbReference type="Proteomes" id="UP000053024"/>
    </source>
</evidence>
<evidence type="ECO:0008006" key="4">
    <source>
        <dbReference type="Google" id="ProtNLM"/>
    </source>
</evidence>
<dbReference type="EMBL" id="LMWX01000007">
    <property type="protein sequence ID" value="KUN89461.1"/>
    <property type="molecule type" value="Genomic_DNA"/>
</dbReference>
<evidence type="ECO:0000313" key="2">
    <source>
        <dbReference type="EMBL" id="KUN89461.1"/>
    </source>
</evidence>
<name>A0A124I5C0_9ACTN</name>
<dbReference type="STRING" id="285568.AQJ66_04680"/>